<accession>A0ABS4K090</accession>
<dbReference type="InterPro" id="IPR002797">
    <property type="entry name" value="Polysacc_synth"/>
</dbReference>
<keyword evidence="3 5" id="KW-1133">Transmembrane helix</keyword>
<dbReference type="PANTHER" id="PTHR43424">
    <property type="entry name" value="LOCUS PUTATIVE PROTEIN 1-RELATED"/>
    <property type="match status" value="1"/>
</dbReference>
<dbReference type="PANTHER" id="PTHR43424:SF1">
    <property type="entry name" value="LOCUS PUTATIVE PROTEIN 1-RELATED"/>
    <property type="match status" value="1"/>
</dbReference>
<protein>
    <submittedName>
        <fullName evidence="6">O-antigen/teichoic acid export membrane protein</fullName>
    </submittedName>
</protein>
<reference evidence="6 7" key="1">
    <citation type="submission" date="2021-03" db="EMBL/GenBank/DDBJ databases">
        <title>Genomic Encyclopedia of Type Strains, Phase IV (KMG-IV): sequencing the most valuable type-strain genomes for metagenomic binning, comparative biology and taxonomic classification.</title>
        <authorList>
            <person name="Goeker M."/>
        </authorList>
    </citation>
    <scope>NUCLEOTIDE SEQUENCE [LARGE SCALE GENOMIC DNA]</scope>
    <source>
        <strain evidence="6 7">DSM 28650</strain>
    </source>
</reference>
<feature type="transmembrane region" description="Helical" evidence="5">
    <location>
        <begin position="447"/>
        <end position="466"/>
    </location>
</feature>
<keyword evidence="4 5" id="KW-0472">Membrane</keyword>
<feature type="transmembrane region" description="Helical" evidence="5">
    <location>
        <begin position="356"/>
        <end position="374"/>
    </location>
</feature>
<feature type="transmembrane region" description="Helical" evidence="5">
    <location>
        <begin position="14"/>
        <end position="35"/>
    </location>
</feature>
<dbReference type="Pfam" id="PF01943">
    <property type="entry name" value="Polysacc_synt"/>
    <property type="match status" value="1"/>
</dbReference>
<sequence length="483" mass="55349">MSKSIFKNAIYKTLLNLFNLVIPLIIGPYVVRVIGTELMGRISYTESINMYFAIFAGLGIYQYGIREISRIRDDKKKVNQLFTSLFLLGVIANLIVTPAYLIYINIYFKGAPAFPVMVIYAFNTALTAFYVEWMNEALEDYDFITIKTIIVRSIFIISTLLLIKNQQDFYKYVILNSVTLFLNYSISFARIKRKVKFDFSNLTFTKHLKSLIFIVILSNANTLYTILDKIMLGNHVSENAVSYYTYPQLVNSIVNNLLLSIVLVTVPRLSNLLGNNDEKQYENLLNKICKTYLAFLFPAAIGIFILAKEILILYGGGTQLVASTNVLRIFAAYMITAGFESILTNQVMYVKRKERILVVFILTFGLVNVVFKQILVRTGALTPETAIATTTLANFLLITTEYLYINLKLKIKFSILDFGKLKYLLYSLAFIPISYVISLVFKGFFSYIMLVVLVNGLYYFLVLYITKDEILFTFLSKFMRKKS</sequence>
<evidence type="ECO:0000256" key="1">
    <source>
        <dbReference type="ARBA" id="ARBA00004141"/>
    </source>
</evidence>
<feature type="transmembrane region" description="Helical" evidence="5">
    <location>
        <begin position="169"/>
        <end position="189"/>
    </location>
</feature>
<name>A0ABS4K090_9CLOT</name>
<organism evidence="6 7">
    <name type="scientific">Clostridium punense</name>
    <dbReference type="NCBI Taxonomy" id="1054297"/>
    <lineage>
        <taxon>Bacteria</taxon>
        <taxon>Bacillati</taxon>
        <taxon>Bacillota</taxon>
        <taxon>Clostridia</taxon>
        <taxon>Eubacteriales</taxon>
        <taxon>Clostridiaceae</taxon>
        <taxon>Clostridium</taxon>
    </lineage>
</organism>
<feature type="transmembrane region" description="Helical" evidence="5">
    <location>
        <begin position="47"/>
        <end position="64"/>
    </location>
</feature>
<feature type="transmembrane region" description="Helical" evidence="5">
    <location>
        <begin position="326"/>
        <end position="344"/>
    </location>
</feature>
<proteinExistence type="predicted"/>
<evidence type="ECO:0000313" key="6">
    <source>
        <dbReference type="EMBL" id="MBP2021204.1"/>
    </source>
</evidence>
<feature type="transmembrane region" description="Helical" evidence="5">
    <location>
        <begin position="143"/>
        <end position="163"/>
    </location>
</feature>
<evidence type="ECO:0000256" key="4">
    <source>
        <dbReference type="ARBA" id="ARBA00023136"/>
    </source>
</evidence>
<evidence type="ECO:0000256" key="3">
    <source>
        <dbReference type="ARBA" id="ARBA00022989"/>
    </source>
</evidence>
<dbReference type="InterPro" id="IPR052556">
    <property type="entry name" value="PolySynth_Transporter"/>
</dbReference>
<keyword evidence="2 5" id="KW-0812">Transmembrane</keyword>
<evidence type="ECO:0000256" key="5">
    <source>
        <dbReference type="SAM" id="Phobius"/>
    </source>
</evidence>
<feature type="transmembrane region" description="Helical" evidence="5">
    <location>
        <begin position="292"/>
        <end position="314"/>
    </location>
</feature>
<feature type="transmembrane region" description="Helical" evidence="5">
    <location>
        <begin position="112"/>
        <end position="131"/>
    </location>
</feature>
<dbReference type="EMBL" id="JAGGLL010000005">
    <property type="protein sequence ID" value="MBP2021204.1"/>
    <property type="molecule type" value="Genomic_DNA"/>
</dbReference>
<feature type="transmembrane region" description="Helical" evidence="5">
    <location>
        <begin position="424"/>
        <end position="441"/>
    </location>
</feature>
<dbReference type="Proteomes" id="UP001519308">
    <property type="component" value="Unassembled WGS sequence"/>
</dbReference>
<evidence type="ECO:0000256" key="2">
    <source>
        <dbReference type="ARBA" id="ARBA00022692"/>
    </source>
</evidence>
<feature type="transmembrane region" description="Helical" evidence="5">
    <location>
        <begin position="85"/>
        <end position="106"/>
    </location>
</feature>
<feature type="transmembrane region" description="Helical" evidence="5">
    <location>
        <begin position="210"/>
        <end position="227"/>
    </location>
</feature>
<gene>
    <name evidence="6" type="ORF">J2Z44_000991</name>
</gene>
<comment type="caution">
    <text evidence="6">The sequence shown here is derived from an EMBL/GenBank/DDBJ whole genome shotgun (WGS) entry which is preliminary data.</text>
</comment>
<feature type="transmembrane region" description="Helical" evidence="5">
    <location>
        <begin position="253"/>
        <end position="271"/>
    </location>
</feature>
<keyword evidence="7" id="KW-1185">Reference proteome</keyword>
<evidence type="ECO:0000313" key="7">
    <source>
        <dbReference type="Proteomes" id="UP001519308"/>
    </source>
</evidence>
<dbReference type="RefSeq" id="WP_021281284.1">
    <property type="nucleotide sequence ID" value="NZ_JAGGLL010000005.1"/>
</dbReference>
<comment type="subcellular location">
    <subcellularLocation>
        <location evidence="1">Membrane</location>
        <topology evidence="1">Multi-pass membrane protein</topology>
    </subcellularLocation>
</comment>
<feature type="transmembrane region" description="Helical" evidence="5">
    <location>
        <begin position="386"/>
        <end position="404"/>
    </location>
</feature>